<dbReference type="GO" id="GO:0009279">
    <property type="term" value="C:cell outer membrane"/>
    <property type="evidence" value="ECO:0007669"/>
    <property type="project" value="UniProtKB-SubCell"/>
</dbReference>
<dbReference type="PANTHER" id="PTHR32552">
    <property type="entry name" value="FERRICHROME IRON RECEPTOR-RELATED"/>
    <property type="match status" value="1"/>
</dbReference>
<dbReference type="Pfam" id="PF07715">
    <property type="entry name" value="Plug"/>
    <property type="match status" value="1"/>
</dbReference>
<comment type="subcellular location">
    <subcellularLocation>
        <location evidence="1 11">Cell outer membrane</location>
        <topology evidence="1 11">Multi-pass membrane protein</topology>
    </subcellularLocation>
</comment>
<accession>A0A5M6I8U0</accession>
<evidence type="ECO:0000256" key="2">
    <source>
        <dbReference type="ARBA" id="ARBA00022448"/>
    </source>
</evidence>
<dbReference type="AlphaFoldDB" id="A0A5M6I8U0"/>
<keyword evidence="10 11" id="KW-0998">Cell outer membrane</keyword>
<evidence type="ECO:0000313" key="17">
    <source>
        <dbReference type="Proteomes" id="UP000324065"/>
    </source>
</evidence>
<reference evidence="16 17" key="1">
    <citation type="submission" date="2019-09" db="EMBL/GenBank/DDBJ databases">
        <title>Genome sequence of Roseospira marina, one of the more divergent members of the non-sulfur purple photosynthetic bacterial family, the Rhodospirillaceae.</title>
        <authorList>
            <person name="Meyer T."/>
            <person name="Kyndt J."/>
        </authorList>
    </citation>
    <scope>NUCLEOTIDE SEQUENCE [LARGE SCALE GENOMIC DNA]</scope>
    <source>
        <strain evidence="16 17">DSM 15113</strain>
    </source>
</reference>
<protein>
    <submittedName>
        <fullName evidence="16">TonB-dependent receptor</fullName>
    </submittedName>
</protein>
<evidence type="ECO:0000256" key="11">
    <source>
        <dbReference type="PROSITE-ProRule" id="PRU01360"/>
    </source>
</evidence>
<dbReference type="InterPro" id="IPR036942">
    <property type="entry name" value="Beta-barrel_TonB_sf"/>
</dbReference>
<evidence type="ECO:0000256" key="4">
    <source>
        <dbReference type="ARBA" id="ARBA00022496"/>
    </source>
</evidence>
<evidence type="ECO:0000256" key="5">
    <source>
        <dbReference type="ARBA" id="ARBA00022692"/>
    </source>
</evidence>
<sequence length="744" mass="81287">MTRPITLFRPPTRCPTACSARALLVPIAGLLTVAPAQAQDTPRAETAAAASPAQAPLVLETVTVTARRAQEDIRDIPFSVTVVGGDEVEARGTTTLENTFASTPGVGLLSYGDTDSANIKIRGVGSLNRVSGDDSSVIVYVDGMPAGVSDISAQTLDVERLELLKGPQGTLYGRNSEAGAINITSRRPTDEREGYIRGEVGTGAYRLTEGAVSGPIVDTLKGRLAFRYTGMDSWVENANTGEPLTEPEDVAVRGTLLWEPTDETSLTVIANHEAMTEHAALTVMRPYGEAPVADVPDGSISDNKWNTRVSAELTHDLPFAVATLFSGYTRNDYYTEGPFYEGRLYDTLIGMSPDGQRRYQMGRDTFNEELRLSSRPEDDIFWVAGANYFRSDRFLDTRDAYDTYYPGNPFNADIDRDFSVESYALFGEITYPLFDVLKVTAGLRHTWEHKTYDAVWRANDTNPSALRTATDSDTLDDDYTTGRLALAYDVTEEATVYGTYARGYKSGGWNDFGSNIAMGQADPAYKAAVVDSYEIGVKSEWLGGDLTVNGAVFWNQTEDDHLFIFDTTTFSTLARNFDTESKGIELDASWRIGHGFTLGGSLAYIDATITKVPATSGSGVSEGNAVPGVPEWGWTLSLTHEQELPDFLVFKDPLLTTSIRNQYVGVRPAAPENTLDLPSYNKLDFRLGLSTVNADVYFRADNLLDERYDTYAYYYPAMMAGGPDGSMGGPSRGRSFVLGASYYF</sequence>
<keyword evidence="2 11" id="KW-0813">Transport</keyword>
<evidence type="ECO:0000256" key="9">
    <source>
        <dbReference type="ARBA" id="ARBA00023136"/>
    </source>
</evidence>
<feature type="signal peptide" evidence="13">
    <location>
        <begin position="1"/>
        <end position="38"/>
    </location>
</feature>
<evidence type="ECO:0000256" key="10">
    <source>
        <dbReference type="ARBA" id="ARBA00023237"/>
    </source>
</evidence>
<dbReference type="InterPro" id="IPR039426">
    <property type="entry name" value="TonB-dep_rcpt-like"/>
</dbReference>
<evidence type="ECO:0000256" key="1">
    <source>
        <dbReference type="ARBA" id="ARBA00004571"/>
    </source>
</evidence>
<evidence type="ECO:0000259" key="15">
    <source>
        <dbReference type="Pfam" id="PF07715"/>
    </source>
</evidence>
<evidence type="ECO:0000259" key="14">
    <source>
        <dbReference type="Pfam" id="PF00593"/>
    </source>
</evidence>
<dbReference type="PANTHER" id="PTHR32552:SF81">
    <property type="entry name" value="TONB-DEPENDENT OUTER MEMBRANE RECEPTOR"/>
    <property type="match status" value="1"/>
</dbReference>
<dbReference type="CDD" id="cd01347">
    <property type="entry name" value="ligand_gated_channel"/>
    <property type="match status" value="1"/>
</dbReference>
<proteinExistence type="inferred from homology"/>
<dbReference type="PROSITE" id="PS52016">
    <property type="entry name" value="TONB_DEPENDENT_REC_3"/>
    <property type="match status" value="1"/>
</dbReference>
<keyword evidence="5 11" id="KW-0812">Transmembrane</keyword>
<dbReference type="SUPFAM" id="SSF56935">
    <property type="entry name" value="Porins"/>
    <property type="match status" value="1"/>
</dbReference>
<dbReference type="Proteomes" id="UP000324065">
    <property type="component" value="Unassembled WGS sequence"/>
</dbReference>
<keyword evidence="9 11" id="KW-0472">Membrane</keyword>
<keyword evidence="13" id="KW-0732">Signal</keyword>
<evidence type="ECO:0000313" key="16">
    <source>
        <dbReference type="EMBL" id="KAA5604225.1"/>
    </source>
</evidence>
<comment type="similarity">
    <text evidence="11 12">Belongs to the TonB-dependent receptor family.</text>
</comment>
<dbReference type="GO" id="GO:0006826">
    <property type="term" value="P:iron ion transport"/>
    <property type="evidence" value="ECO:0007669"/>
    <property type="project" value="UniProtKB-KW"/>
</dbReference>
<organism evidence="16 17">
    <name type="scientific">Roseospira marina</name>
    <dbReference type="NCBI Taxonomy" id="140057"/>
    <lineage>
        <taxon>Bacteria</taxon>
        <taxon>Pseudomonadati</taxon>
        <taxon>Pseudomonadota</taxon>
        <taxon>Alphaproteobacteria</taxon>
        <taxon>Rhodospirillales</taxon>
        <taxon>Rhodospirillaceae</taxon>
        <taxon>Roseospira</taxon>
    </lineage>
</organism>
<evidence type="ECO:0000256" key="3">
    <source>
        <dbReference type="ARBA" id="ARBA00022452"/>
    </source>
</evidence>
<feature type="domain" description="TonB-dependent receptor-like beta-barrel" evidence="14">
    <location>
        <begin position="301"/>
        <end position="703"/>
    </location>
</feature>
<keyword evidence="16" id="KW-0675">Receptor</keyword>
<name>A0A5M6I8U0_9PROT</name>
<keyword evidence="3 11" id="KW-1134">Transmembrane beta strand</keyword>
<dbReference type="Pfam" id="PF00593">
    <property type="entry name" value="TonB_dep_Rec_b-barrel"/>
    <property type="match status" value="1"/>
</dbReference>
<evidence type="ECO:0000256" key="13">
    <source>
        <dbReference type="SAM" id="SignalP"/>
    </source>
</evidence>
<dbReference type="EMBL" id="VWPJ01000020">
    <property type="protein sequence ID" value="KAA5604225.1"/>
    <property type="molecule type" value="Genomic_DNA"/>
</dbReference>
<comment type="caution">
    <text evidence="16">The sequence shown here is derived from an EMBL/GenBank/DDBJ whole genome shotgun (WGS) entry which is preliminary data.</text>
</comment>
<dbReference type="OrthoDB" id="7413795at2"/>
<feature type="domain" description="TonB-dependent receptor plug" evidence="15">
    <location>
        <begin position="73"/>
        <end position="179"/>
    </location>
</feature>
<dbReference type="Gene3D" id="2.40.170.20">
    <property type="entry name" value="TonB-dependent receptor, beta-barrel domain"/>
    <property type="match status" value="1"/>
</dbReference>
<evidence type="ECO:0000256" key="7">
    <source>
        <dbReference type="ARBA" id="ARBA00023065"/>
    </source>
</evidence>
<dbReference type="RefSeq" id="WP_150063602.1">
    <property type="nucleotide sequence ID" value="NZ_JACHII010000016.1"/>
</dbReference>
<evidence type="ECO:0000256" key="8">
    <source>
        <dbReference type="ARBA" id="ARBA00023077"/>
    </source>
</evidence>
<evidence type="ECO:0000256" key="12">
    <source>
        <dbReference type="RuleBase" id="RU003357"/>
    </source>
</evidence>
<keyword evidence="17" id="KW-1185">Reference proteome</keyword>
<evidence type="ECO:0000256" key="6">
    <source>
        <dbReference type="ARBA" id="ARBA00023004"/>
    </source>
</evidence>
<keyword evidence="4" id="KW-0410">Iron transport</keyword>
<keyword evidence="7" id="KW-0406">Ion transport</keyword>
<feature type="chain" id="PRO_5024415179" evidence="13">
    <location>
        <begin position="39"/>
        <end position="744"/>
    </location>
</feature>
<keyword evidence="6" id="KW-0408">Iron</keyword>
<keyword evidence="8 12" id="KW-0798">TonB box</keyword>
<dbReference type="InterPro" id="IPR012910">
    <property type="entry name" value="Plug_dom"/>
</dbReference>
<dbReference type="InterPro" id="IPR000531">
    <property type="entry name" value="Beta-barrel_TonB"/>
</dbReference>
<gene>
    <name evidence="16" type="ORF">F1188_16770</name>
</gene>